<keyword evidence="8" id="KW-1185">Reference proteome</keyword>
<keyword evidence="2" id="KW-0378">Hydrolase</keyword>
<feature type="compositionally biased region" description="Low complexity" evidence="3">
    <location>
        <begin position="23"/>
        <end position="60"/>
    </location>
</feature>
<protein>
    <submittedName>
        <fullName evidence="7">Pimeloyl-ACP methyl ester carboxylesterase</fullName>
    </submittedName>
</protein>
<feature type="chain" id="PRO_5047133101" evidence="4">
    <location>
        <begin position="25"/>
        <end position="546"/>
    </location>
</feature>
<dbReference type="Pfam" id="PF08386">
    <property type="entry name" value="Abhydrolase_4"/>
    <property type="match status" value="1"/>
</dbReference>
<evidence type="ECO:0000256" key="2">
    <source>
        <dbReference type="ARBA" id="ARBA00022801"/>
    </source>
</evidence>
<dbReference type="Proteomes" id="UP001519295">
    <property type="component" value="Unassembled WGS sequence"/>
</dbReference>
<accession>A0ABS4W4K5</accession>
<feature type="domain" description="AB hydrolase-1" evidence="5">
    <location>
        <begin position="132"/>
        <end position="296"/>
    </location>
</feature>
<reference evidence="7 8" key="1">
    <citation type="submission" date="2021-03" db="EMBL/GenBank/DDBJ databases">
        <title>Sequencing the genomes of 1000 actinobacteria strains.</title>
        <authorList>
            <person name="Klenk H.-P."/>
        </authorList>
    </citation>
    <scope>NUCLEOTIDE SEQUENCE [LARGE SCALE GENOMIC DNA]</scope>
    <source>
        <strain evidence="7 8">DSM 45256</strain>
    </source>
</reference>
<dbReference type="PANTHER" id="PTHR43248">
    <property type="entry name" value="2-SUCCINYL-6-HYDROXY-2,4-CYCLOHEXADIENE-1-CARBOXYLATE SYNTHASE"/>
    <property type="match status" value="1"/>
</dbReference>
<comment type="caution">
    <text evidence="7">The sequence shown here is derived from an EMBL/GenBank/DDBJ whole genome shotgun (WGS) entry which is preliminary data.</text>
</comment>
<dbReference type="Pfam" id="PF00561">
    <property type="entry name" value="Abhydrolase_1"/>
    <property type="match status" value="1"/>
</dbReference>
<dbReference type="SUPFAM" id="SSF53474">
    <property type="entry name" value="alpha/beta-Hydrolases"/>
    <property type="match status" value="1"/>
</dbReference>
<sequence length="546" mass="58001">MRRTIVTMLAVLGVAVGAAAPAAAQTPGGEPAAGQPSAVQNPAVQNPAAQNPAAQNPARQDPARQDPARQDPAQPPPTVAWGPCTDPSLATAGAECGMLAVPLDHAAPGGEKIEIALSRIRHTVPQAEYQGVVLVNPGGPGGPGRGLSRLGGAVPKDAGAAYDWIGFDPRGVGASEPSLSCDTDYGGYARPDFRPENGAEAAWLPRTKAYAEACAAAGGELLKHMRTEDTVRDMDLIRQALGAEQINYYGFSYGTLLGQLYATMFPDRTRRMVLDGVVDPRDWWYQANLNQDVAFERNIGVFFDWVAKNNAIYGLGDTGDAVEKRFYDLYEQFRKAPAGGKIGSAEWTDIFLRAGYNVGEYGAVADAFLAGARNDAAALKAAYDRAGSPTDDNTYAVYLATQCTDAPFPRDWATWKRDNTEIDAKAPFETWGNAWYNAPCLHWPVEPGPAPVVSGELETGPLLISETYDAATPFDGALQARRTFPRSSLIEGLGGHTHSASLSGVSCVDDKVADYLLTGALPQRVAADRSDVRCPAVQPPELIAPG</sequence>
<feature type="domain" description="Peptidase S33 tripeptidyl aminopeptidase-like C-terminal" evidence="6">
    <location>
        <begin position="428"/>
        <end position="524"/>
    </location>
</feature>
<evidence type="ECO:0000313" key="8">
    <source>
        <dbReference type="Proteomes" id="UP001519295"/>
    </source>
</evidence>
<evidence type="ECO:0000313" key="7">
    <source>
        <dbReference type="EMBL" id="MBP2370584.1"/>
    </source>
</evidence>
<dbReference type="InterPro" id="IPR029058">
    <property type="entry name" value="AB_hydrolase_fold"/>
</dbReference>
<comment type="similarity">
    <text evidence="1">Belongs to the peptidase S33 family.</text>
</comment>
<evidence type="ECO:0000259" key="6">
    <source>
        <dbReference type="Pfam" id="PF08386"/>
    </source>
</evidence>
<evidence type="ECO:0000256" key="1">
    <source>
        <dbReference type="ARBA" id="ARBA00010088"/>
    </source>
</evidence>
<feature type="region of interest" description="Disordered" evidence="3">
    <location>
        <begin position="23"/>
        <end position="86"/>
    </location>
</feature>
<organism evidence="7 8">
    <name type="scientific">Pseudonocardia parietis</name>
    <dbReference type="NCBI Taxonomy" id="570936"/>
    <lineage>
        <taxon>Bacteria</taxon>
        <taxon>Bacillati</taxon>
        <taxon>Actinomycetota</taxon>
        <taxon>Actinomycetes</taxon>
        <taxon>Pseudonocardiales</taxon>
        <taxon>Pseudonocardiaceae</taxon>
        <taxon>Pseudonocardia</taxon>
    </lineage>
</organism>
<dbReference type="InterPro" id="IPR051601">
    <property type="entry name" value="Serine_prot/Carboxylest_S33"/>
</dbReference>
<name>A0ABS4W4K5_9PSEU</name>
<dbReference type="RefSeq" id="WP_307862681.1">
    <property type="nucleotide sequence ID" value="NZ_JAGINU010000001.1"/>
</dbReference>
<keyword evidence="4" id="KW-0732">Signal</keyword>
<dbReference type="Gene3D" id="3.40.50.1820">
    <property type="entry name" value="alpha/beta hydrolase"/>
    <property type="match status" value="1"/>
</dbReference>
<gene>
    <name evidence="7" type="ORF">JOF36_006280</name>
</gene>
<dbReference type="EMBL" id="JAGINU010000001">
    <property type="protein sequence ID" value="MBP2370584.1"/>
    <property type="molecule type" value="Genomic_DNA"/>
</dbReference>
<dbReference type="InterPro" id="IPR000073">
    <property type="entry name" value="AB_hydrolase_1"/>
</dbReference>
<dbReference type="PANTHER" id="PTHR43248:SF25">
    <property type="entry name" value="AB HYDROLASE-1 DOMAIN-CONTAINING PROTEIN-RELATED"/>
    <property type="match status" value="1"/>
</dbReference>
<evidence type="ECO:0000259" key="5">
    <source>
        <dbReference type="Pfam" id="PF00561"/>
    </source>
</evidence>
<dbReference type="InterPro" id="IPR013595">
    <property type="entry name" value="Pept_S33_TAP-like_C"/>
</dbReference>
<feature type="signal peptide" evidence="4">
    <location>
        <begin position="1"/>
        <end position="24"/>
    </location>
</feature>
<evidence type="ECO:0000256" key="4">
    <source>
        <dbReference type="SAM" id="SignalP"/>
    </source>
</evidence>
<proteinExistence type="inferred from homology"/>
<evidence type="ECO:0000256" key="3">
    <source>
        <dbReference type="SAM" id="MobiDB-lite"/>
    </source>
</evidence>